<dbReference type="EMBL" id="AAGQTM010000016">
    <property type="protein sequence ID" value="EBQ9795718.1"/>
    <property type="molecule type" value="Genomic_DNA"/>
</dbReference>
<dbReference type="PANTHER" id="PTHR35037:SF7">
    <property type="entry name" value="AUTOTRANSPORTER"/>
    <property type="match status" value="1"/>
</dbReference>
<dbReference type="GO" id="GO:0019867">
    <property type="term" value="C:outer membrane"/>
    <property type="evidence" value="ECO:0007669"/>
    <property type="project" value="InterPro"/>
</dbReference>
<organism evidence="2">
    <name type="scientific">Salmonella enterica subsp. enterica serovar Kottbus</name>
    <dbReference type="NCBI Taxonomy" id="224727"/>
    <lineage>
        <taxon>Bacteria</taxon>
        <taxon>Pseudomonadati</taxon>
        <taxon>Pseudomonadota</taxon>
        <taxon>Gammaproteobacteria</taxon>
        <taxon>Enterobacterales</taxon>
        <taxon>Enterobacteriaceae</taxon>
        <taxon>Salmonella</taxon>
    </lineage>
</organism>
<dbReference type="PROSITE" id="PS51208">
    <property type="entry name" value="AUTOTRANSPORTER"/>
    <property type="match status" value="1"/>
</dbReference>
<dbReference type="PRINTS" id="PR01484">
    <property type="entry name" value="PRTACTNFAMLY"/>
</dbReference>
<dbReference type="InterPro" id="IPR005546">
    <property type="entry name" value="Autotransporte_beta"/>
</dbReference>
<sequence>MLKGNLFNQHLNARMSSGSHADGSYTIPGLGGSLVAGYNARFANTTLSPFVSFTGFISQSDDYWLSNGMQAHPCTAKSALEQVGFRLRQNITTHSGMQFIPWLKIALEQEFVHNNPVRVNDDNFNNDSAGTRGSYRAGISATLTPHTHIYANINYEKGDGMESPWTGNAGLSYRF</sequence>
<reference evidence="2" key="1">
    <citation type="submission" date="2018-06" db="EMBL/GenBank/DDBJ databases">
        <authorList>
            <person name="Ashton P.M."/>
            <person name="Dallman T."/>
            <person name="Nair S."/>
            <person name="De Pinna E."/>
            <person name="Peters T."/>
            <person name="Grant K."/>
        </authorList>
    </citation>
    <scope>NUCLEOTIDE SEQUENCE</scope>
    <source>
        <strain evidence="2">430336</strain>
    </source>
</reference>
<dbReference type="InterPro" id="IPR003991">
    <property type="entry name" value="Pertactin_virulence_factor"/>
</dbReference>
<name>A0A3V4QR55_SALET</name>
<dbReference type="InterPro" id="IPR051551">
    <property type="entry name" value="Autotransporter_adhesion"/>
</dbReference>
<dbReference type="InterPro" id="IPR036709">
    <property type="entry name" value="Autotransporte_beta_dom_sf"/>
</dbReference>
<comment type="caution">
    <text evidence="2">The sequence shown here is derived from an EMBL/GenBank/DDBJ whole genome shotgun (WGS) entry which is preliminary data.</text>
</comment>
<dbReference type="RefSeq" id="WP_001748816.1">
    <property type="nucleotide sequence ID" value="NZ_MYYF01000006.1"/>
</dbReference>
<proteinExistence type="predicted"/>
<evidence type="ECO:0000259" key="1">
    <source>
        <dbReference type="PROSITE" id="PS51208"/>
    </source>
</evidence>
<dbReference type="Pfam" id="PF03797">
    <property type="entry name" value="Autotransporter"/>
    <property type="match status" value="1"/>
</dbReference>
<dbReference type="AlphaFoldDB" id="A0A3V4QR55"/>
<gene>
    <name evidence="2" type="ORF">DM035_16340</name>
</gene>
<dbReference type="PANTHER" id="PTHR35037">
    <property type="entry name" value="C-TERMINAL REGION OF AIDA-LIKE PROTEIN"/>
    <property type="match status" value="1"/>
</dbReference>
<evidence type="ECO:0000313" key="2">
    <source>
        <dbReference type="EMBL" id="EBQ9795718.1"/>
    </source>
</evidence>
<accession>A0A3V4QR55</accession>
<dbReference type="InterPro" id="IPR006315">
    <property type="entry name" value="OM_autotransptr_brl_dom"/>
</dbReference>
<dbReference type="SUPFAM" id="SSF103515">
    <property type="entry name" value="Autotransporter"/>
    <property type="match status" value="1"/>
</dbReference>
<feature type="domain" description="Autotransporter" evidence="1">
    <location>
        <begin position="1"/>
        <end position="175"/>
    </location>
</feature>
<dbReference type="Gene3D" id="2.40.128.130">
    <property type="entry name" value="Autotransporter beta-domain"/>
    <property type="match status" value="1"/>
</dbReference>
<dbReference type="NCBIfam" id="TIGR01414">
    <property type="entry name" value="autotrans_barl"/>
    <property type="match status" value="1"/>
</dbReference>
<protein>
    <submittedName>
        <fullName evidence="2">Autotransporter outer membrane beta-barrel domain-containing protein</fullName>
    </submittedName>
</protein>